<evidence type="ECO:0000313" key="3">
    <source>
        <dbReference type="EMBL" id="KAJ9154741.1"/>
    </source>
</evidence>
<protein>
    <submittedName>
        <fullName evidence="3">Vacuolar protein sorting-associated protein 9b</fullName>
    </submittedName>
</protein>
<organism evidence="3 4">
    <name type="scientific">Pleurostoma richardsiae</name>
    <dbReference type="NCBI Taxonomy" id="41990"/>
    <lineage>
        <taxon>Eukaryota</taxon>
        <taxon>Fungi</taxon>
        <taxon>Dikarya</taxon>
        <taxon>Ascomycota</taxon>
        <taxon>Pezizomycotina</taxon>
        <taxon>Sordariomycetes</taxon>
        <taxon>Sordariomycetidae</taxon>
        <taxon>Calosphaeriales</taxon>
        <taxon>Pleurostomataceae</taxon>
        <taxon>Pleurostoma</taxon>
    </lineage>
</organism>
<keyword evidence="4" id="KW-1185">Reference proteome</keyword>
<name>A0AA38S816_9PEZI</name>
<feature type="domain" description="VPS9" evidence="2">
    <location>
        <begin position="198"/>
        <end position="353"/>
    </location>
</feature>
<dbReference type="GO" id="GO:0005829">
    <property type="term" value="C:cytosol"/>
    <property type="evidence" value="ECO:0007669"/>
    <property type="project" value="TreeGrafter"/>
</dbReference>
<dbReference type="PANTHER" id="PTHR23101">
    <property type="entry name" value="RAB GDP/GTP EXCHANGE FACTOR"/>
    <property type="match status" value="1"/>
</dbReference>
<dbReference type="Pfam" id="PF02204">
    <property type="entry name" value="VPS9"/>
    <property type="match status" value="1"/>
</dbReference>
<dbReference type="SUPFAM" id="SSF109993">
    <property type="entry name" value="VPS9 domain"/>
    <property type="match status" value="1"/>
</dbReference>
<comment type="caution">
    <text evidence="3">The sequence shown here is derived from an EMBL/GenBank/DDBJ whole genome shotgun (WGS) entry which is preliminary data.</text>
</comment>
<dbReference type="InterPro" id="IPR003123">
    <property type="entry name" value="VPS9"/>
</dbReference>
<dbReference type="SMART" id="SM00167">
    <property type="entry name" value="VPS9"/>
    <property type="match status" value="1"/>
</dbReference>
<feature type="region of interest" description="Disordered" evidence="1">
    <location>
        <begin position="527"/>
        <end position="586"/>
    </location>
</feature>
<gene>
    <name evidence="3" type="ORF">NKR23_g2163</name>
</gene>
<feature type="region of interest" description="Disordered" evidence="1">
    <location>
        <begin position="354"/>
        <end position="409"/>
    </location>
</feature>
<dbReference type="PANTHER" id="PTHR23101:SF97">
    <property type="entry name" value="DOMAIN PROTEIN, PUTATIVE (AFU_ORTHOLOGUE AFUA_2G10890)-RELATED"/>
    <property type="match status" value="1"/>
</dbReference>
<dbReference type="GO" id="GO:0031267">
    <property type="term" value="F:small GTPase binding"/>
    <property type="evidence" value="ECO:0007669"/>
    <property type="project" value="TreeGrafter"/>
</dbReference>
<dbReference type="Proteomes" id="UP001174694">
    <property type="component" value="Unassembled WGS sequence"/>
</dbReference>
<dbReference type="GO" id="GO:0005085">
    <property type="term" value="F:guanyl-nucleotide exchange factor activity"/>
    <property type="evidence" value="ECO:0007669"/>
    <property type="project" value="InterPro"/>
</dbReference>
<dbReference type="InterPro" id="IPR037191">
    <property type="entry name" value="VPS9_dom_sf"/>
</dbReference>
<sequence>MENVTASKGTTGQHRGMARLEAPDTFDSSQNDDDPIEPPRASVDLEDLPIELIGLTDSFIDSLSAKTHSAPPNVDHVSRMFQDFYATAASHINTHIATLSSRWRREVSPAPSTSSKASAASILRARAASIGSKDKSRSGTPRIELPEQQMITADELADRKRARKALEHKRVLLEEAVERRLCEGIYSRIYRHRSSQDEAQDDMLRSKTAALAVVGIGLKDLGVEIGDPSDSPEMLAQKAEEVRKWLGNAREELIAMHQSRYPLGKLNHLKAAHKSIVDTLSHFHPSSSADEIMPMLIYTLITLPPENLSVISDLNFIQRFRWEPKLVGEAAYCLTNLEAAVSFLETVDLSTLRADEAPSGPAKSSSQPGTPRTDTFPPAYSSPGLSAPTSTAEVTPGTAAGLKPSPSSTGLRAAVQLRNRRLSDLVNTPAQALGAASDAVFTTADQGLKTISNSLGDSYKFLLGKLREREDEAPGLTSQALVPKTLDDARKLISTPPPDEDVSLTHEDTDSLRRAALMDDKMLHLIGGRKTSRDHSADSSRSTASSKRVGFVEEPKDKATTPSATPHPSSGTGKNPDLMDSVRNLGNSLNPMARIAGMGGFRGFGRTASNPVTPSLKEPTGAKITAADGGDLATAFPDLATALPPKEIPKISPPSKRFMELQNPADLRIGEVLELLRDYRRLAGALKDRGAFKE</sequence>
<feature type="compositionally biased region" description="Basic and acidic residues" evidence="1">
    <location>
        <begin position="550"/>
        <end position="559"/>
    </location>
</feature>
<dbReference type="PROSITE" id="PS51205">
    <property type="entry name" value="VPS9"/>
    <property type="match status" value="1"/>
</dbReference>
<dbReference type="AlphaFoldDB" id="A0AA38S816"/>
<accession>A0AA38S816</accession>
<proteinExistence type="predicted"/>
<dbReference type="GO" id="GO:0016192">
    <property type="term" value="P:vesicle-mediated transport"/>
    <property type="evidence" value="ECO:0007669"/>
    <property type="project" value="InterPro"/>
</dbReference>
<feature type="region of interest" description="Disordered" evidence="1">
    <location>
        <begin position="1"/>
        <end position="44"/>
    </location>
</feature>
<feature type="compositionally biased region" description="Polar residues" evidence="1">
    <location>
        <begin position="362"/>
        <end position="373"/>
    </location>
</feature>
<evidence type="ECO:0000259" key="2">
    <source>
        <dbReference type="PROSITE" id="PS51205"/>
    </source>
</evidence>
<reference evidence="3" key="1">
    <citation type="submission" date="2022-07" db="EMBL/GenBank/DDBJ databases">
        <title>Fungi with potential for degradation of polypropylene.</title>
        <authorList>
            <person name="Gostincar C."/>
        </authorList>
    </citation>
    <scope>NUCLEOTIDE SEQUENCE</scope>
    <source>
        <strain evidence="3">EXF-13308</strain>
    </source>
</reference>
<feature type="compositionally biased region" description="Polar residues" evidence="1">
    <location>
        <begin position="560"/>
        <end position="573"/>
    </location>
</feature>
<feature type="compositionally biased region" description="Polar residues" evidence="1">
    <location>
        <begin position="1"/>
        <end position="13"/>
    </location>
</feature>
<evidence type="ECO:0000256" key="1">
    <source>
        <dbReference type="SAM" id="MobiDB-lite"/>
    </source>
</evidence>
<dbReference type="InterPro" id="IPR045046">
    <property type="entry name" value="Vps9-like"/>
</dbReference>
<feature type="compositionally biased region" description="Polar residues" evidence="1">
    <location>
        <begin position="383"/>
        <end position="393"/>
    </location>
</feature>
<dbReference type="Gene3D" id="1.20.1050.80">
    <property type="entry name" value="VPS9 domain"/>
    <property type="match status" value="1"/>
</dbReference>
<dbReference type="GO" id="GO:0030139">
    <property type="term" value="C:endocytic vesicle"/>
    <property type="evidence" value="ECO:0007669"/>
    <property type="project" value="TreeGrafter"/>
</dbReference>
<evidence type="ECO:0000313" key="4">
    <source>
        <dbReference type="Proteomes" id="UP001174694"/>
    </source>
</evidence>
<dbReference type="EMBL" id="JANBVO010000004">
    <property type="protein sequence ID" value="KAJ9154741.1"/>
    <property type="molecule type" value="Genomic_DNA"/>
</dbReference>